<sequence length="60" mass="6999">MDYESMLTNDEKQIFIKLVSNMPEGKRLTINQTIDRLIELPLGFLRKPMSQMVNELIQSS</sequence>
<dbReference type="STRING" id="512399.A8709_33085"/>
<dbReference type="AlphaFoldDB" id="A0A1C0ZX32"/>
<dbReference type="RefSeq" id="WP_065857142.1">
    <property type="nucleotide sequence ID" value="NZ_LYPC01000027.1"/>
</dbReference>
<accession>A0A1C0ZX32</accession>
<name>A0A1C0ZX32_9BACL</name>
<dbReference type="Proteomes" id="UP000093309">
    <property type="component" value="Unassembled WGS sequence"/>
</dbReference>
<keyword evidence="2" id="KW-1185">Reference proteome</keyword>
<organism evidence="1 2">
    <name type="scientific">Paenibacillus pectinilyticus</name>
    <dbReference type="NCBI Taxonomy" id="512399"/>
    <lineage>
        <taxon>Bacteria</taxon>
        <taxon>Bacillati</taxon>
        <taxon>Bacillota</taxon>
        <taxon>Bacilli</taxon>
        <taxon>Bacillales</taxon>
        <taxon>Paenibacillaceae</taxon>
        <taxon>Paenibacillus</taxon>
    </lineage>
</organism>
<comment type="caution">
    <text evidence="1">The sequence shown here is derived from an EMBL/GenBank/DDBJ whole genome shotgun (WGS) entry which is preliminary data.</text>
</comment>
<proteinExistence type="predicted"/>
<dbReference type="EMBL" id="LYPC01000027">
    <property type="protein sequence ID" value="OCT12647.1"/>
    <property type="molecule type" value="Genomic_DNA"/>
</dbReference>
<reference evidence="2" key="1">
    <citation type="submission" date="2016-05" db="EMBL/GenBank/DDBJ databases">
        <title>Paenibacillus oryzae. sp. nov., isolated from the rice root.</title>
        <authorList>
            <person name="Zhang J."/>
            <person name="Zhang X."/>
        </authorList>
    </citation>
    <scope>NUCLEOTIDE SEQUENCE [LARGE SCALE GENOMIC DNA]</scope>
    <source>
        <strain evidence="2">KCTC13222</strain>
    </source>
</reference>
<evidence type="ECO:0000313" key="1">
    <source>
        <dbReference type="EMBL" id="OCT12647.1"/>
    </source>
</evidence>
<evidence type="ECO:0000313" key="2">
    <source>
        <dbReference type="Proteomes" id="UP000093309"/>
    </source>
</evidence>
<gene>
    <name evidence="1" type="ORF">A8709_33085</name>
</gene>
<protein>
    <submittedName>
        <fullName evidence="1">Uncharacterized protein</fullName>
    </submittedName>
</protein>